<dbReference type="GO" id="GO:0008270">
    <property type="term" value="F:zinc ion binding"/>
    <property type="evidence" value="ECO:0007669"/>
    <property type="project" value="UniProtKB-KW"/>
</dbReference>
<keyword evidence="5" id="KW-1133">Transmembrane helix</keyword>
<protein>
    <recommendedName>
        <fullName evidence="6">GRF-type domain-containing protein</fullName>
    </recommendedName>
</protein>
<evidence type="ECO:0000256" key="2">
    <source>
        <dbReference type="ARBA" id="ARBA00022771"/>
    </source>
</evidence>
<keyword evidence="1" id="KW-0479">Metal-binding</keyword>
<keyword evidence="3" id="KW-0862">Zinc</keyword>
<accession>A0A8S2AD10</accession>
<keyword evidence="2 4" id="KW-0863">Zinc-finger</keyword>
<dbReference type="InterPro" id="IPR010666">
    <property type="entry name" value="Znf_GRF"/>
</dbReference>
<keyword evidence="5" id="KW-0812">Transmembrane</keyword>
<keyword evidence="8" id="KW-1185">Reference proteome</keyword>
<organism evidence="7 8">
    <name type="scientific">Arabidopsis arenosa</name>
    <name type="common">Sand rock-cress</name>
    <name type="synonym">Cardaminopsis arenosa</name>
    <dbReference type="NCBI Taxonomy" id="38785"/>
    <lineage>
        <taxon>Eukaryota</taxon>
        <taxon>Viridiplantae</taxon>
        <taxon>Streptophyta</taxon>
        <taxon>Embryophyta</taxon>
        <taxon>Tracheophyta</taxon>
        <taxon>Spermatophyta</taxon>
        <taxon>Magnoliopsida</taxon>
        <taxon>eudicotyledons</taxon>
        <taxon>Gunneridae</taxon>
        <taxon>Pentapetalae</taxon>
        <taxon>rosids</taxon>
        <taxon>malvids</taxon>
        <taxon>Brassicales</taxon>
        <taxon>Brassicaceae</taxon>
        <taxon>Camelineae</taxon>
        <taxon>Arabidopsis</taxon>
    </lineage>
</organism>
<evidence type="ECO:0000256" key="4">
    <source>
        <dbReference type="PROSITE-ProRule" id="PRU01343"/>
    </source>
</evidence>
<feature type="transmembrane region" description="Helical" evidence="5">
    <location>
        <begin position="135"/>
        <end position="153"/>
    </location>
</feature>
<feature type="domain" description="GRF-type" evidence="6">
    <location>
        <begin position="27"/>
        <end position="72"/>
    </location>
</feature>
<evidence type="ECO:0000313" key="7">
    <source>
        <dbReference type="EMBL" id="CAE6023581.1"/>
    </source>
</evidence>
<evidence type="ECO:0000256" key="3">
    <source>
        <dbReference type="ARBA" id="ARBA00022833"/>
    </source>
</evidence>
<evidence type="ECO:0000256" key="5">
    <source>
        <dbReference type="SAM" id="Phobius"/>
    </source>
</evidence>
<evidence type="ECO:0000313" key="8">
    <source>
        <dbReference type="Proteomes" id="UP000682877"/>
    </source>
</evidence>
<keyword evidence="5" id="KW-0472">Membrane</keyword>
<name>A0A8S2AD10_ARAAE</name>
<evidence type="ECO:0000256" key="1">
    <source>
        <dbReference type="ARBA" id="ARBA00022723"/>
    </source>
</evidence>
<dbReference type="Proteomes" id="UP000682877">
    <property type="component" value="Chromosome 4"/>
</dbReference>
<sequence>MSNSSGATSGASNGGQRRRIMGVPKICWCGASISAIISKSAANPYRRYYRCAYAASHKLIDDNHTFKWVDEALLDEIERLTVRTSALEQSMSQITTETMDHQKIVFERMQMKLEKEILERVEEELLDSKSSMKKMLIAVIVGCMIMLGLSKMIG</sequence>
<gene>
    <name evidence="7" type="ORF">AARE701A_LOCUS10241</name>
</gene>
<dbReference type="EMBL" id="LR999454">
    <property type="protein sequence ID" value="CAE6023581.1"/>
    <property type="molecule type" value="Genomic_DNA"/>
</dbReference>
<dbReference type="AlphaFoldDB" id="A0A8S2AD10"/>
<proteinExistence type="predicted"/>
<evidence type="ECO:0000259" key="6">
    <source>
        <dbReference type="PROSITE" id="PS51999"/>
    </source>
</evidence>
<reference evidence="7" key="1">
    <citation type="submission" date="2021-01" db="EMBL/GenBank/DDBJ databases">
        <authorList>
            <person name="Bezrukov I."/>
        </authorList>
    </citation>
    <scope>NUCLEOTIDE SEQUENCE</scope>
</reference>
<dbReference type="PROSITE" id="PS51999">
    <property type="entry name" value="ZF_GRF"/>
    <property type="match status" value="1"/>
</dbReference>
<dbReference type="PANTHER" id="PTHR33248">
    <property type="entry name" value="ZINC ION-BINDING PROTEIN"/>
    <property type="match status" value="1"/>
</dbReference>